<protein>
    <submittedName>
        <fullName evidence="1">Pentapeptide repeat-containing protein</fullName>
    </submittedName>
</protein>
<name>A0A9Q9STR5_MOOP1</name>
<gene>
    <name evidence="1" type="ORF">BJP36_35970</name>
</gene>
<dbReference type="EMBL" id="CP017708">
    <property type="protein sequence ID" value="WAN69492.1"/>
    <property type="molecule type" value="Genomic_DNA"/>
</dbReference>
<evidence type="ECO:0000313" key="1">
    <source>
        <dbReference type="EMBL" id="WAN69492.1"/>
    </source>
</evidence>
<organism evidence="1">
    <name type="scientific">Moorena producens (strain JHB)</name>
    <dbReference type="NCBI Taxonomy" id="1454205"/>
    <lineage>
        <taxon>Bacteria</taxon>
        <taxon>Bacillati</taxon>
        <taxon>Cyanobacteriota</taxon>
        <taxon>Cyanophyceae</taxon>
        <taxon>Coleofasciculales</taxon>
        <taxon>Coleofasciculaceae</taxon>
        <taxon>Moorena</taxon>
    </lineage>
</organism>
<dbReference type="Proteomes" id="UP000176944">
    <property type="component" value="Chromosome"/>
</dbReference>
<dbReference type="SUPFAM" id="SSF141571">
    <property type="entry name" value="Pentapeptide repeat-like"/>
    <property type="match status" value="1"/>
</dbReference>
<dbReference type="AlphaFoldDB" id="A0A9Q9STR5"/>
<proteinExistence type="predicted"/>
<reference evidence="1" key="2">
    <citation type="submission" date="2022-10" db="EMBL/GenBank/DDBJ databases">
        <authorList>
            <person name="Ngo T.-E."/>
        </authorList>
    </citation>
    <scope>NUCLEOTIDE SEQUENCE</scope>
    <source>
        <strain evidence="1">JHB</strain>
    </source>
</reference>
<reference evidence="1" key="1">
    <citation type="journal article" date="2017" name="Proc. Natl. Acad. Sci. U.S.A.">
        <title>Comparative genomics uncovers the prolific and distinctive metabolic potential of the cyanobacterial genus Moorea.</title>
        <authorList>
            <person name="Leao T."/>
            <person name="Castelao G."/>
            <person name="Korobeynikov A."/>
            <person name="Monroe E.A."/>
            <person name="Podell S."/>
            <person name="Glukhov E."/>
            <person name="Allen E.E."/>
            <person name="Gerwick W.H."/>
            <person name="Gerwick L."/>
        </authorList>
    </citation>
    <scope>NUCLEOTIDE SEQUENCE</scope>
    <source>
        <strain evidence="1">JHB</strain>
    </source>
</reference>
<sequence length="106" mass="12308">MAKRPRASQQSGTKSIAFNQTTFNQTTFNQTTFNQTTFNQTTFNQTTFNQTTFNQTTFKMSKIRNRPNSVRAECGVRSERKHLSPLFPLYVTVYFFSAISKPIEKF</sequence>
<dbReference type="Gene3D" id="2.160.20.80">
    <property type="entry name" value="E3 ubiquitin-protein ligase SopA"/>
    <property type="match status" value="1"/>
</dbReference>
<accession>A0A9Q9STR5</accession>